<dbReference type="AlphaFoldDB" id="A0A662Z9L7"/>
<name>A0A662Z9L7_9GAMM</name>
<reference evidence="2 3" key="1">
    <citation type="submission" date="2016-10" db="EMBL/GenBank/DDBJ databases">
        <authorList>
            <person name="Varghese N."/>
            <person name="Submissions S."/>
        </authorList>
    </citation>
    <scope>NUCLEOTIDE SEQUENCE [LARGE SCALE GENOMIC DNA]</scope>
    <source>
        <strain evidence="2 3">22B</strain>
    </source>
</reference>
<feature type="domain" description="Suppressor of fused-like" evidence="1">
    <location>
        <begin position="170"/>
        <end position="322"/>
    </location>
</feature>
<accession>A0A662Z9L7</accession>
<gene>
    <name evidence="2" type="ORF">SAMN04487865_10086</name>
</gene>
<dbReference type="EMBL" id="FOSF01000008">
    <property type="protein sequence ID" value="SFJ92502.1"/>
    <property type="molecule type" value="Genomic_DNA"/>
</dbReference>
<evidence type="ECO:0000313" key="3">
    <source>
        <dbReference type="Proteomes" id="UP000243374"/>
    </source>
</evidence>
<keyword evidence="3" id="KW-1185">Reference proteome</keyword>
<proteinExistence type="predicted"/>
<protein>
    <submittedName>
        <fullName evidence="2">Suppressor of fused protein (SUFU)</fullName>
    </submittedName>
</protein>
<dbReference type="Pfam" id="PF05076">
    <property type="entry name" value="SUFU"/>
    <property type="match status" value="1"/>
</dbReference>
<dbReference type="Proteomes" id="UP000243374">
    <property type="component" value="Unassembled WGS sequence"/>
</dbReference>
<evidence type="ECO:0000259" key="1">
    <source>
        <dbReference type="Pfam" id="PF05076"/>
    </source>
</evidence>
<sequence length="343" mass="39604">MVMDKKDFIEYKKDLLGKIESLYQNQELFKVINLLENSDLDFDLCNELVRAYINAANKTSDPYSLFEKANLLLDRFSLEGKDNAKHQFYRGYILFKRGLIEDSKIRFERALRFASVSDGKLFEQITTMLANVNSMIELAAFKGQSDTNRKQILEHIQQNFGEYQHLCSFDNVEIYRIPPTEKHDYNLLVSVGLSGKVMKGRDGSKDECVEVCFALPNDYKFNPESKNNFEVFMMIEVIKHLISTKENIGFGYYLEKDTGFSSRTAFNGAMLIGLGDYDKSQQIMELDGAELSFLELLPLRPMELNFRKSHSALELLELFKERLVMITPFISTRDDVCNVVPKI</sequence>
<organism evidence="2 3">
    <name type="scientific">Succinivibrio dextrinosolvens</name>
    <dbReference type="NCBI Taxonomy" id="83771"/>
    <lineage>
        <taxon>Bacteria</taxon>
        <taxon>Pseudomonadati</taxon>
        <taxon>Pseudomonadota</taxon>
        <taxon>Gammaproteobacteria</taxon>
        <taxon>Aeromonadales</taxon>
        <taxon>Succinivibrionaceae</taxon>
        <taxon>Succinivibrio</taxon>
    </lineage>
</organism>
<dbReference type="OrthoDB" id="7054006at2"/>
<dbReference type="InterPro" id="IPR020941">
    <property type="entry name" value="SUFU-like_domain"/>
</dbReference>
<evidence type="ECO:0000313" key="2">
    <source>
        <dbReference type="EMBL" id="SFJ92502.1"/>
    </source>
</evidence>